<organism evidence="1 2">
    <name type="scientific">Prunus dulcis</name>
    <name type="common">Almond</name>
    <name type="synonym">Amygdalus dulcis</name>
    <dbReference type="NCBI Taxonomy" id="3755"/>
    <lineage>
        <taxon>Eukaryota</taxon>
        <taxon>Viridiplantae</taxon>
        <taxon>Streptophyta</taxon>
        <taxon>Embryophyta</taxon>
        <taxon>Tracheophyta</taxon>
        <taxon>Spermatophyta</taxon>
        <taxon>Magnoliopsida</taxon>
        <taxon>eudicotyledons</taxon>
        <taxon>Gunneridae</taxon>
        <taxon>Pentapetalae</taxon>
        <taxon>rosids</taxon>
        <taxon>fabids</taxon>
        <taxon>Rosales</taxon>
        <taxon>Rosaceae</taxon>
        <taxon>Amygdaloideae</taxon>
        <taxon>Amygdaleae</taxon>
        <taxon>Prunus</taxon>
    </lineage>
</organism>
<dbReference type="AlphaFoldDB" id="A0AAD4VII1"/>
<proteinExistence type="predicted"/>
<reference evidence="1 2" key="1">
    <citation type="journal article" date="2022" name="G3 (Bethesda)">
        <title>Whole-genome sequence and methylome profiling of the almond [Prunus dulcis (Mill.) D.A. Webb] cultivar 'Nonpareil'.</title>
        <authorList>
            <person name="D'Amico-Willman K.M."/>
            <person name="Ouma W.Z."/>
            <person name="Meulia T."/>
            <person name="Sideli G.M."/>
            <person name="Gradziel T.M."/>
            <person name="Fresnedo-Ramirez J."/>
        </authorList>
    </citation>
    <scope>NUCLEOTIDE SEQUENCE [LARGE SCALE GENOMIC DNA]</scope>
    <source>
        <strain evidence="1">Clone GOH B32 T37-40</strain>
    </source>
</reference>
<evidence type="ECO:0000313" key="1">
    <source>
        <dbReference type="EMBL" id="KAI5325730.1"/>
    </source>
</evidence>
<sequence length="84" mass="8914">MASLHSSSHRKLTSLLSSLREILENLYCLSKKGVDVHPKVCADGPAAAYHRRSGLKHAGPLTLQATSAEQVSGGSWWSAPCPGC</sequence>
<evidence type="ECO:0000313" key="2">
    <source>
        <dbReference type="Proteomes" id="UP001054821"/>
    </source>
</evidence>
<protein>
    <submittedName>
        <fullName evidence="1">Uncharacterized protein</fullName>
    </submittedName>
</protein>
<comment type="caution">
    <text evidence="1">The sequence shown here is derived from an EMBL/GenBank/DDBJ whole genome shotgun (WGS) entry which is preliminary data.</text>
</comment>
<accession>A0AAD4VII1</accession>
<keyword evidence="2" id="KW-1185">Reference proteome</keyword>
<dbReference type="EMBL" id="JAJFAZ020000006">
    <property type="protein sequence ID" value="KAI5325730.1"/>
    <property type="molecule type" value="Genomic_DNA"/>
</dbReference>
<dbReference type="Proteomes" id="UP001054821">
    <property type="component" value="Chromosome 6"/>
</dbReference>
<gene>
    <name evidence="1" type="ORF">L3X38_034804</name>
</gene>
<name>A0AAD4VII1_PRUDU</name>